<evidence type="ECO:0000313" key="8">
    <source>
        <dbReference type="EMBL" id="MFD2829988.1"/>
    </source>
</evidence>
<keyword evidence="2" id="KW-0805">Transcription regulation</keyword>
<evidence type="ECO:0000256" key="5">
    <source>
        <dbReference type="PROSITE-ProRule" id="PRU00169"/>
    </source>
</evidence>
<dbReference type="InterPro" id="IPR011006">
    <property type="entry name" value="CheY-like_superfamily"/>
</dbReference>
<dbReference type="Pfam" id="PF00072">
    <property type="entry name" value="Response_reg"/>
    <property type="match status" value="1"/>
</dbReference>
<keyword evidence="9" id="KW-1185">Reference proteome</keyword>
<comment type="caution">
    <text evidence="8">The sequence shown here is derived from an EMBL/GenBank/DDBJ whole genome shotgun (WGS) entry which is preliminary data.</text>
</comment>
<dbReference type="PROSITE" id="PS50930">
    <property type="entry name" value="HTH_LYTTR"/>
    <property type="match status" value="1"/>
</dbReference>
<evidence type="ECO:0000259" key="6">
    <source>
        <dbReference type="PROSITE" id="PS50110"/>
    </source>
</evidence>
<dbReference type="PROSITE" id="PS50110">
    <property type="entry name" value="RESPONSE_REGULATORY"/>
    <property type="match status" value="1"/>
</dbReference>
<evidence type="ECO:0000256" key="2">
    <source>
        <dbReference type="ARBA" id="ARBA00023015"/>
    </source>
</evidence>
<dbReference type="Pfam" id="PF04397">
    <property type="entry name" value="LytTR"/>
    <property type="match status" value="1"/>
</dbReference>
<dbReference type="PANTHER" id="PTHR37299">
    <property type="entry name" value="TRANSCRIPTIONAL REGULATOR-RELATED"/>
    <property type="match status" value="1"/>
</dbReference>
<evidence type="ECO:0000256" key="3">
    <source>
        <dbReference type="ARBA" id="ARBA00023125"/>
    </source>
</evidence>
<dbReference type="InterPro" id="IPR007492">
    <property type="entry name" value="LytTR_DNA-bd_dom"/>
</dbReference>
<dbReference type="SMART" id="SM00448">
    <property type="entry name" value="REC"/>
    <property type="match status" value="1"/>
</dbReference>
<name>A0ABW5WVE5_9STAP</name>
<sequence length="243" mass="28325">MEQWMNALIVDDEPYNREELKYLLSSYREIKSVKEAESGEEAVMKAMRDQPDVIFLDVEMPKMNGMEVAESIRKLKKPPLIVFATAYPQFAAEAFRYEAVDYLLKPYDEAQLDETMQRLVNKHVKDVSVKPDRAPGKLSVEVDGDIHYLELKDILYMERVEKKTRLITKQGEFSTNAALKVLEARLLSHGFFRIHKSFLVNLKYIQKLTPWFNGAYHLQLEGTDEKLSVSRNYVKSLREQLEL</sequence>
<keyword evidence="4" id="KW-0804">Transcription</keyword>
<reference evidence="9" key="1">
    <citation type="journal article" date="2019" name="Int. J. Syst. Evol. Microbiol.">
        <title>The Global Catalogue of Microorganisms (GCM) 10K type strain sequencing project: providing services to taxonomists for standard genome sequencing and annotation.</title>
        <authorList>
            <consortium name="The Broad Institute Genomics Platform"/>
            <consortium name="The Broad Institute Genome Sequencing Center for Infectious Disease"/>
            <person name="Wu L."/>
            <person name="Ma J."/>
        </authorList>
    </citation>
    <scope>NUCLEOTIDE SEQUENCE [LARGE SCALE GENOMIC DNA]</scope>
    <source>
        <strain evidence="9">KCTC 33575</strain>
    </source>
</reference>
<dbReference type="SUPFAM" id="SSF52172">
    <property type="entry name" value="CheY-like"/>
    <property type="match status" value="1"/>
</dbReference>
<dbReference type="InterPro" id="IPR001789">
    <property type="entry name" value="Sig_transdc_resp-reg_receiver"/>
</dbReference>
<feature type="domain" description="Response regulatory" evidence="6">
    <location>
        <begin position="6"/>
        <end position="120"/>
    </location>
</feature>
<dbReference type="EMBL" id="JBHUOQ010000001">
    <property type="protein sequence ID" value="MFD2829988.1"/>
    <property type="molecule type" value="Genomic_DNA"/>
</dbReference>
<evidence type="ECO:0000256" key="4">
    <source>
        <dbReference type="ARBA" id="ARBA00023163"/>
    </source>
</evidence>
<keyword evidence="3" id="KW-0238">DNA-binding</keyword>
<feature type="domain" description="HTH LytTR-type" evidence="7">
    <location>
        <begin position="138"/>
        <end position="243"/>
    </location>
</feature>
<evidence type="ECO:0000256" key="1">
    <source>
        <dbReference type="ARBA" id="ARBA00022553"/>
    </source>
</evidence>
<keyword evidence="1 5" id="KW-0597">Phosphoprotein</keyword>
<dbReference type="Gene3D" id="3.40.50.2300">
    <property type="match status" value="1"/>
</dbReference>
<evidence type="ECO:0000313" key="9">
    <source>
        <dbReference type="Proteomes" id="UP001597519"/>
    </source>
</evidence>
<dbReference type="Gene3D" id="2.40.50.1020">
    <property type="entry name" value="LytTr DNA-binding domain"/>
    <property type="match status" value="1"/>
</dbReference>
<organism evidence="8 9">
    <name type="scientific">Corticicoccus populi</name>
    <dbReference type="NCBI Taxonomy" id="1812821"/>
    <lineage>
        <taxon>Bacteria</taxon>
        <taxon>Bacillati</taxon>
        <taxon>Bacillota</taxon>
        <taxon>Bacilli</taxon>
        <taxon>Bacillales</taxon>
        <taxon>Staphylococcaceae</taxon>
        <taxon>Corticicoccus</taxon>
    </lineage>
</organism>
<feature type="modified residue" description="4-aspartylphosphate" evidence="5">
    <location>
        <position position="57"/>
    </location>
</feature>
<dbReference type="PANTHER" id="PTHR37299:SF1">
    <property type="entry name" value="STAGE 0 SPORULATION PROTEIN A HOMOLOG"/>
    <property type="match status" value="1"/>
</dbReference>
<dbReference type="SMART" id="SM00850">
    <property type="entry name" value="LytTR"/>
    <property type="match status" value="1"/>
</dbReference>
<dbReference type="RefSeq" id="WP_377772490.1">
    <property type="nucleotide sequence ID" value="NZ_JBHUOQ010000001.1"/>
</dbReference>
<dbReference type="Proteomes" id="UP001597519">
    <property type="component" value="Unassembled WGS sequence"/>
</dbReference>
<proteinExistence type="predicted"/>
<dbReference type="InterPro" id="IPR046947">
    <property type="entry name" value="LytR-like"/>
</dbReference>
<protein>
    <submittedName>
        <fullName evidence="8">LytR/AlgR family response regulator transcription factor</fullName>
    </submittedName>
</protein>
<evidence type="ECO:0000259" key="7">
    <source>
        <dbReference type="PROSITE" id="PS50930"/>
    </source>
</evidence>
<accession>A0ABW5WVE5</accession>
<gene>
    <name evidence="8" type="ORF">ACFSX4_05855</name>
</gene>